<evidence type="ECO:0000313" key="1">
    <source>
        <dbReference type="EnsemblMetazoa" id="G34136.1:cds"/>
    </source>
</evidence>
<dbReference type="Proteomes" id="UP000005408">
    <property type="component" value="Unassembled WGS sequence"/>
</dbReference>
<protein>
    <submittedName>
        <fullName evidence="1">Uncharacterized protein</fullName>
    </submittedName>
</protein>
<sequence length="137" mass="15617">MCNGTYVYHCLIDTYMNKLVEVCAKPKIIHFGSCTEFSSSALRIIRNQNKSCFNFPRNPCPNTYNSTMAYKYKGCYELKTSRNEIQTTPFNASSEVTTTTKMYNQNGAFSVNDPTSASTRILCSLLSLLTFKIIRLW</sequence>
<reference evidence="1" key="1">
    <citation type="submission" date="2022-08" db="UniProtKB">
        <authorList>
            <consortium name="EnsemblMetazoa"/>
        </authorList>
    </citation>
    <scope>IDENTIFICATION</scope>
    <source>
        <strain evidence="1">05x7-T-G4-1.051#20</strain>
    </source>
</reference>
<proteinExistence type="predicted"/>
<name>A0A8W8MHB3_MAGGI</name>
<keyword evidence="2" id="KW-1185">Reference proteome</keyword>
<evidence type="ECO:0000313" key="2">
    <source>
        <dbReference type="Proteomes" id="UP000005408"/>
    </source>
</evidence>
<organism evidence="1 2">
    <name type="scientific">Magallana gigas</name>
    <name type="common">Pacific oyster</name>
    <name type="synonym">Crassostrea gigas</name>
    <dbReference type="NCBI Taxonomy" id="29159"/>
    <lineage>
        <taxon>Eukaryota</taxon>
        <taxon>Metazoa</taxon>
        <taxon>Spiralia</taxon>
        <taxon>Lophotrochozoa</taxon>
        <taxon>Mollusca</taxon>
        <taxon>Bivalvia</taxon>
        <taxon>Autobranchia</taxon>
        <taxon>Pteriomorphia</taxon>
        <taxon>Ostreida</taxon>
        <taxon>Ostreoidea</taxon>
        <taxon>Ostreidae</taxon>
        <taxon>Magallana</taxon>
    </lineage>
</organism>
<accession>A0A8W8MHB3</accession>
<dbReference type="EnsemblMetazoa" id="G34136.1">
    <property type="protein sequence ID" value="G34136.1:cds"/>
    <property type="gene ID" value="G34136"/>
</dbReference>
<dbReference type="AlphaFoldDB" id="A0A8W8MHB3"/>